<protein>
    <submittedName>
        <fullName evidence="2">Uncharacterized protein</fullName>
    </submittedName>
</protein>
<dbReference type="VEuPathDB" id="FungiDB:PABG_11727"/>
<reference evidence="2 3" key="1">
    <citation type="submission" date="2016-06" db="EMBL/GenBank/DDBJ databases">
        <authorList>
            <person name="Kjaerup R.B."/>
            <person name="Dalgaard T.S."/>
            <person name="Juul-Madsen H.R."/>
        </authorList>
    </citation>
    <scope>NUCLEOTIDE SEQUENCE [LARGE SCALE GENOMIC DNA]</scope>
    <source>
        <strain evidence="2 3">Pb300</strain>
    </source>
</reference>
<feature type="region of interest" description="Disordered" evidence="1">
    <location>
        <begin position="133"/>
        <end position="161"/>
    </location>
</feature>
<evidence type="ECO:0000313" key="3">
    <source>
        <dbReference type="Proteomes" id="UP000242814"/>
    </source>
</evidence>
<dbReference type="AlphaFoldDB" id="A0A1D2JCU7"/>
<accession>A0A1D2JCU7</accession>
<organism evidence="2 3">
    <name type="scientific">Paracoccidioides brasiliensis</name>
    <dbReference type="NCBI Taxonomy" id="121759"/>
    <lineage>
        <taxon>Eukaryota</taxon>
        <taxon>Fungi</taxon>
        <taxon>Dikarya</taxon>
        <taxon>Ascomycota</taxon>
        <taxon>Pezizomycotina</taxon>
        <taxon>Eurotiomycetes</taxon>
        <taxon>Eurotiomycetidae</taxon>
        <taxon>Onygenales</taxon>
        <taxon>Ajellomycetaceae</taxon>
        <taxon>Paracoccidioides</taxon>
    </lineage>
</organism>
<dbReference type="Proteomes" id="UP000242814">
    <property type="component" value="Unassembled WGS sequence"/>
</dbReference>
<gene>
    <name evidence="2" type="ORF">ACO22_04578</name>
</gene>
<dbReference type="VEuPathDB" id="FungiDB:PADG_11326"/>
<dbReference type="EMBL" id="LZYO01000185">
    <property type="protein sequence ID" value="ODH26486.1"/>
    <property type="molecule type" value="Genomic_DNA"/>
</dbReference>
<feature type="region of interest" description="Disordered" evidence="1">
    <location>
        <begin position="26"/>
        <end position="105"/>
    </location>
</feature>
<evidence type="ECO:0000313" key="2">
    <source>
        <dbReference type="EMBL" id="ODH26486.1"/>
    </source>
</evidence>
<name>A0A1D2JCU7_PARBR</name>
<evidence type="ECO:0000256" key="1">
    <source>
        <dbReference type="SAM" id="MobiDB-lite"/>
    </source>
</evidence>
<sequence length="174" mass="19713">MEREGFARSTGSTIHLQLPLWRKTNNLHPQAAPPTTVISKPRNTDGQSTPCGEKTKSCPGQVRHGKVGKGGLNETPCGENVSRSQGFTTKERPKREVTSANSSTSRLPVRVLFRPHKIDWEEQSDVIRNNELRFGTKADGNENDGEQRVEQEKRRRDRTYGELKERRILRIPSL</sequence>
<comment type="caution">
    <text evidence="2">The sequence shown here is derived from an EMBL/GenBank/DDBJ whole genome shotgun (WGS) entry which is preliminary data.</text>
</comment>
<proteinExistence type="predicted"/>